<dbReference type="InterPro" id="IPR053211">
    <property type="entry name" value="DNA_repair-toleration"/>
</dbReference>
<accession>A0AAD6QXD5</accession>
<keyword evidence="4" id="KW-0812">Transmembrane</keyword>
<dbReference type="Pfam" id="PF23598">
    <property type="entry name" value="LRR_14"/>
    <property type="match status" value="1"/>
</dbReference>
<dbReference type="Gene3D" id="3.80.10.10">
    <property type="entry name" value="Ribonuclease Inhibitor"/>
    <property type="match status" value="6"/>
</dbReference>
<proteinExistence type="predicted"/>
<keyword evidence="4" id="KW-0472">Membrane</keyword>
<dbReference type="PROSITE" id="PS50126">
    <property type="entry name" value="S1"/>
    <property type="match status" value="2"/>
</dbReference>
<evidence type="ECO:0000256" key="4">
    <source>
        <dbReference type="SAM" id="Phobius"/>
    </source>
</evidence>
<dbReference type="Pfam" id="PF13855">
    <property type="entry name" value="LRR_8"/>
    <property type="match status" value="1"/>
</dbReference>
<evidence type="ECO:0000256" key="2">
    <source>
        <dbReference type="ARBA" id="ARBA00022729"/>
    </source>
</evidence>
<dbReference type="InterPro" id="IPR032675">
    <property type="entry name" value="LRR_dom_sf"/>
</dbReference>
<dbReference type="Proteomes" id="UP001164929">
    <property type="component" value="Chromosome 5"/>
</dbReference>
<dbReference type="InterPro" id="IPR001611">
    <property type="entry name" value="Leu-rich_rpt"/>
</dbReference>
<keyword evidence="3" id="KW-0677">Repeat</keyword>
<dbReference type="SMART" id="SM00316">
    <property type="entry name" value="S1"/>
    <property type="match status" value="2"/>
</dbReference>
<dbReference type="PROSITE" id="PS51450">
    <property type="entry name" value="LRR"/>
    <property type="match status" value="1"/>
</dbReference>
<feature type="domain" description="S1 motif" evidence="5">
    <location>
        <begin position="301"/>
        <end position="369"/>
    </location>
</feature>
<dbReference type="InterPro" id="IPR003591">
    <property type="entry name" value="Leu-rich_rpt_typical-subtyp"/>
</dbReference>
<comment type="caution">
    <text evidence="6">The sequence shown here is derived from an EMBL/GenBank/DDBJ whole genome shotgun (WGS) entry which is preliminary data.</text>
</comment>
<keyword evidence="7" id="KW-1185">Reference proteome</keyword>
<evidence type="ECO:0000256" key="3">
    <source>
        <dbReference type="ARBA" id="ARBA00022737"/>
    </source>
</evidence>
<evidence type="ECO:0000313" key="7">
    <source>
        <dbReference type="Proteomes" id="UP001164929"/>
    </source>
</evidence>
<keyword evidence="2" id="KW-0732">Signal</keyword>
<sequence>MQTLLQPCKSLTIFNSSLPPHSNNLFITQSSIVHQNKCPKSPCFHSFCTFGTSAKNPSLWRSAHISLCSQNDVFDDFSSTQLPEKAHDDTIQENEELELLNKPSPVVFNNGLEVEVVKESEKPGKDEALAPFLKFFKSNESLDGVSEDDGDSGVVEERIDMDNEDKEARKINVDYYNPKPGDFVVGVVVSGNENKLDVNIGADLLGTMLTKEVLPLYDKEFEFLLCDTKKDAKEFMVKGKMGIVKDDVAMSRGPPGLGKPVVETGTVLFSEVLGRTLSGRPLLSTRRLFRRIAWQRIKDLNEPIEVKISEWNTGGLLTRIEGLRAFLPKAELLNRVNNFKELKENVGRQIYALINRINESNNELILSEREAWEMINLREGTLLEGTVKKLFPYGAQVRIGETNRSGLLHVSNITRTRVSSVSDLLKVDEKVKVLVVKSMFPDKISLSIADLESEPGLFVSNKECLLRQKRWQRSISKSYKPAQQISSQKSLQARIPYLLTLRQHYMQTGSGSNLKGSDWSKFAEELDLVLLSPKLKNASSWRRGRTIIRPLFCPCYKNQISGLVSCVSVSKSDWKVCNSMEVRSSVQLLYTNILLDLSSNSLSGPIPQEIGQLSSLQFLYLNSNKLSGRMPPQLANLTSLQVLCLQDNLFNGSMPSQLGSLVSLQEFRVGGNPYLTGEIPTQLGLLTNLTTFGAAATGLSGEIPPTFGNLINLQTLSLYDTEVFGSIPPELGLCSELRNLYLHMNKLTGSIPPQLGKLQELTSLLLWGNALSGAIPAELSNCSSLVVLDASANDLSGEIPRDLGKLGVLEQLHLSDNSLTGPIPWQLSNCTGLTALQLDKNHLSGTIPWQVGDLKYLQSFFLWGNSVSGTIPASFGNCTELYALDLSRNKLTGSIPEDIFSLKKLSKLLLLGNSLSGGLPRSVAYCESLVRLRLGENQLSGQIPKEIGQLQNLVFLDLYMNQFSGGLPLEIANITVLELLDVHKNYITGEIPSQLGELVNLEQLDLSRNSFTGEIPWSFGNFSYLNKLILNNNLLAGAIPRSIQNLQKLTLLDLNSNSLSGPIPLEIGYVTSLTISLDLSSNGFTGELPETMSSLTQLQSLDLSHNLLYGKIKVLGSLTSLTSLNISYNNFSGPIPVTPFFRTLSSNSYLQNPRLCDSTDGYSCSPRTDQRNGLKSAKTIALISVILTSVTIIVIASWVIVMRNHRYVMDKSSGALATSSRAEDFSYPWTFIPFQKLNFTIDNILDCLKDENVIGKGCSGIVYKADTPNGQCEASKFARPNGAGNAANTRNCNVLCELFASRAANHEGSGGIVNGSKESTRRMGKDFSTSNKIVIKSKLK</sequence>
<evidence type="ECO:0000313" key="6">
    <source>
        <dbReference type="EMBL" id="KAJ6998247.1"/>
    </source>
</evidence>
<dbReference type="FunFam" id="3.80.10.10:FF:000393">
    <property type="entry name" value="LRR receptor-like serine/threonine-protein kinase RCH1"/>
    <property type="match status" value="1"/>
</dbReference>
<dbReference type="PRINTS" id="PR00019">
    <property type="entry name" value="LEURICHRPT"/>
</dbReference>
<dbReference type="Pfam" id="PF00575">
    <property type="entry name" value="S1"/>
    <property type="match status" value="1"/>
</dbReference>
<dbReference type="FunFam" id="3.80.10.10:FF:000600">
    <property type="entry name" value="Putative LRR receptor-like serine/threonine-protein kinase"/>
    <property type="match status" value="1"/>
</dbReference>
<dbReference type="InterPro" id="IPR055414">
    <property type="entry name" value="LRR_R13L4/SHOC2-like"/>
</dbReference>
<dbReference type="InterPro" id="IPR012340">
    <property type="entry name" value="NA-bd_OB-fold"/>
</dbReference>
<protein>
    <recommendedName>
        <fullName evidence="5">S1 motif domain-containing protein</fullName>
    </recommendedName>
</protein>
<keyword evidence="1" id="KW-0433">Leucine-rich repeat</keyword>
<dbReference type="PANTHER" id="PTHR48060">
    <property type="entry name" value="DNA DAMAGE-REPAIR/TOLERATION PROTEIN DRT100"/>
    <property type="match status" value="1"/>
</dbReference>
<feature type="transmembrane region" description="Helical" evidence="4">
    <location>
        <begin position="1180"/>
        <end position="1201"/>
    </location>
</feature>
<feature type="domain" description="S1 motif" evidence="5">
    <location>
        <begin position="380"/>
        <end position="449"/>
    </location>
</feature>
<dbReference type="SUPFAM" id="SSF52047">
    <property type="entry name" value="RNI-like"/>
    <property type="match status" value="1"/>
</dbReference>
<dbReference type="FunFam" id="3.80.10.10:FF:000383">
    <property type="entry name" value="Leucine-rich repeat receptor protein kinase EMS1"/>
    <property type="match status" value="1"/>
</dbReference>
<keyword evidence="4" id="KW-1133">Transmembrane helix</keyword>
<dbReference type="SMART" id="SM00369">
    <property type="entry name" value="LRR_TYP"/>
    <property type="match status" value="9"/>
</dbReference>
<dbReference type="CDD" id="cd04465">
    <property type="entry name" value="S1_RPS1_repeat_ec2_hs2"/>
    <property type="match status" value="1"/>
</dbReference>
<name>A0AAD6QXD5_9ROSI</name>
<dbReference type="Gene3D" id="2.40.50.140">
    <property type="entry name" value="Nucleic acid-binding proteins"/>
    <property type="match status" value="1"/>
</dbReference>
<dbReference type="Pfam" id="PF00560">
    <property type="entry name" value="LRR_1"/>
    <property type="match status" value="4"/>
</dbReference>
<dbReference type="GO" id="GO:0003676">
    <property type="term" value="F:nucleic acid binding"/>
    <property type="evidence" value="ECO:0007669"/>
    <property type="project" value="InterPro"/>
</dbReference>
<gene>
    <name evidence="6" type="ORF">NC653_014446</name>
</gene>
<evidence type="ECO:0000256" key="1">
    <source>
        <dbReference type="ARBA" id="ARBA00022614"/>
    </source>
</evidence>
<dbReference type="InterPro" id="IPR003029">
    <property type="entry name" value="S1_domain"/>
</dbReference>
<dbReference type="PANTHER" id="PTHR48060:SF22">
    <property type="entry name" value="INACTIVE LRR RECEPTOR-LIKE SERINE_THREONINE-PROTEIN KINASE BIR2"/>
    <property type="match status" value="1"/>
</dbReference>
<dbReference type="SUPFAM" id="SSF52058">
    <property type="entry name" value="L domain-like"/>
    <property type="match status" value="1"/>
</dbReference>
<evidence type="ECO:0000259" key="5">
    <source>
        <dbReference type="PROSITE" id="PS50126"/>
    </source>
</evidence>
<organism evidence="6 7">
    <name type="scientific">Populus alba x Populus x berolinensis</name>
    <dbReference type="NCBI Taxonomy" id="444605"/>
    <lineage>
        <taxon>Eukaryota</taxon>
        <taxon>Viridiplantae</taxon>
        <taxon>Streptophyta</taxon>
        <taxon>Embryophyta</taxon>
        <taxon>Tracheophyta</taxon>
        <taxon>Spermatophyta</taxon>
        <taxon>Magnoliopsida</taxon>
        <taxon>eudicotyledons</taxon>
        <taxon>Gunneridae</taxon>
        <taxon>Pentapetalae</taxon>
        <taxon>rosids</taxon>
        <taxon>fabids</taxon>
        <taxon>Malpighiales</taxon>
        <taxon>Salicaceae</taxon>
        <taxon>Saliceae</taxon>
        <taxon>Populus</taxon>
    </lineage>
</organism>
<reference evidence="6" key="1">
    <citation type="journal article" date="2023" name="Mol. Ecol. Resour.">
        <title>Chromosome-level genome assembly of a triploid poplar Populus alba 'Berolinensis'.</title>
        <authorList>
            <person name="Chen S."/>
            <person name="Yu Y."/>
            <person name="Wang X."/>
            <person name="Wang S."/>
            <person name="Zhang T."/>
            <person name="Zhou Y."/>
            <person name="He R."/>
            <person name="Meng N."/>
            <person name="Wang Y."/>
            <person name="Liu W."/>
            <person name="Liu Z."/>
            <person name="Liu J."/>
            <person name="Guo Q."/>
            <person name="Huang H."/>
            <person name="Sederoff R.R."/>
            <person name="Wang G."/>
            <person name="Qu G."/>
            <person name="Chen S."/>
        </authorList>
    </citation>
    <scope>NUCLEOTIDE SEQUENCE</scope>
    <source>
        <strain evidence="6">SC-2020</strain>
    </source>
</reference>
<dbReference type="EMBL" id="JAQIZT010000005">
    <property type="protein sequence ID" value="KAJ6998247.1"/>
    <property type="molecule type" value="Genomic_DNA"/>
</dbReference>
<dbReference type="SUPFAM" id="SSF50249">
    <property type="entry name" value="Nucleic acid-binding proteins"/>
    <property type="match status" value="2"/>
</dbReference>